<dbReference type="EMBL" id="SFBL01000196">
    <property type="protein sequence ID" value="TRU21429.1"/>
    <property type="molecule type" value="Genomic_DNA"/>
</dbReference>
<evidence type="ECO:0000313" key="1">
    <source>
        <dbReference type="EMBL" id="TRU21429.1"/>
    </source>
</evidence>
<organism evidence="1 2">
    <name type="scientific">Microcystis aeruginosa Ma_SC_T_19800800_S464</name>
    <dbReference type="NCBI Taxonomy" id="2486257"/>
    <lineage>
        <taxon>Bacteria</taxon>
        <taxon>Bacillati</taxon>
        <taxon>Cyanobacteriota</taxon>
        <taxon>Cyanophyceae</taxon>
        <taxon>Oscillatoriophycideae</taxon>
        <taxon>Chroococcales</taxon>
        <taxon>Microcystaceae</taxon>
        <taxon>Microcystis</taxon>
    </lineage>
</organism>
<proteinExistence type="predicted"/>
<accession>A0A552DGT0</accession>
<name>A0A552DGT0_MICAE</name>
<sequence length="59" mass="6929">MNLKTLLANIFRLFCHQKSARYWSNRGEVFGTFSLKMPKIPHTPHEKPFQQTLGNAKRL</sequence>
<comment type="caution">
    <text evidence="1">The sequence shown here is derived from an EMBL/GenBank/DDBJ whole genome shotgun (WGS) entry which is preliminary data.</text>
</comment>
<reference evidence="1 2" key="1">
    <citation type="submission" date="2019-01" db="EMBL/GenBank/DDBJ databases">
        <title>Coherence of Microcystis species and biogeography revealed through population genomics.</title>
        <authorList>
            <person name="Perez-Carrascal O.M."/>
            <person name="Terrat Y."/>
            <person name="Giani A."/>
            <person name="Fortin N."/>
            <person name="Tromas N."/>
            <person name="Shapiro B.J."/>
        </authorList>
    </citation>
    <scope>NUCLEOTIDE SEQUENCE [LARGE SCALE GENOMIC DNA]</scope>
    <source>
        <strain evidence="1">Ma_SC_T_19800800_S464</strain>
    </source>
</reference>
<protein>
    <submittedName>
        <fullName evidence="1">Uncharacterized protein</fullName>
    </submittedName>
</protein>
<evidence type="ECO:0000313" key="2">
    <source>
        <dbReference type="Proteomes" id="UP000319313"/>
    </source>
</evidence>
<dbReference type="AlphaFoldDB" id="A0A552DGT0"/>
<dbReference type="Proteomes" id="UP000319313">
    <property type="component" value="Unassembled WGS sequence"/>
</dbReference>
<gene>
    <name evidence="1" type="ORF">EWV81_20210</name>
</gene>